<feature type="modified residue" description="4-aspartylphosphate" evidence="7">
    <location>
        <position position="729"/>
    </location>
</feature>
<dbReference type="InterPro" id="IPR008207">
    <property type="entry name" value="Sig_transdc_His_kin_Hpt_dom"/>
</dbReference>
<dbReference type="PANTHER" id="PTHR43395">
    <property type="entry name" value="SENSOR HISTIDINE KINASE CHEA"/>
    <property type="match status" value="1"/>
</dbReference>
<evidence type="ECO:0000256" key="7">
    <source>
        <dbReference type="PROSITE-ProRule" id="PRU00169"/>
    </source>
</evidence>
<protein>
    <recommendedName>
        <fullName evidence="2">histidine kinase</fullName>
        <ecNumber evidence="2">2.7.13.3</ecNumber>
    </recommendedName>
</protein>
<dbReference type="PRINTS" id="PR00344">
    <property type="entry name" value="BCTRLSENSOR"/>
</dbReference>
<proteinExistence type="predicted"/>
<dbReference type="OrthoDB" id="293137at2157"/>
<feature type="domain" description="CheW-like" evidence="10">
    <location>
        <begin position="527"/>
        <end position="663"/>
    </location>
</feature>
<dbReference type="GO" id="GO:0000160">
    <property type="term" value="P:phosphorelay signal transduction system"/>
    <property type="evidence" value="ECO:0007669"/>
    <property type="project" value="InterPro"/>
</dbReference>
<comment type="catalytic activity">
    <reaction evidence="1">
        <text>ATP + protein L-histidine = ADP + protein N-phospho-L-histidine.</text>
        <dbReference type="EC" id="2.7.13.3"/>
    </reaction>
</comment>
<evidence type="ECO:0000256" key="4">
    <source>
        <dbReference type="ARBA" id="ARBA00022679"/>
    </source>
</evidence>
<dbReference type="Pfam" id="PF00072">
    <property type="entry name" value="Response_reg"/>
    <property type="match status" value="1"/>
</dbReference>
<evidence type="ECO:0000256" key="5">
    <source>
        <dbReference type="ARBA" id="ARBA00022777"/>
    </source>
</evidence>
<evidence type="ECO:0000256" key="1">
    <source>
        <dbReference type="ARBA" id="ARBA00000085"/>
    </source>
</evidence>
<evidence type="ECO:0000256" key="2">
    <source>
        <dbReference type="ARBA" id="ARBA00012438"/>
    </source>
</evidence>
<dbReference type="InterPro" id="IPR005467">
    <property type="entry name" value="His_kinase_dom"/>
</dbReference>
<evidence type="ECO:0000259" key="9">
    <source>
        <dbReference type="PROSITE" id="PS50110"/>
    </source>
</evidence>
<dbReference type="InterPro" id="IPR004358">
    <property type="entry name" value="Sig_transdc_His_kin-like_C"/>
</dbReference>
<dbReference type="SUPFAM" id="SSF52172">
    <property type="entry name" value="CheY-like"/>
    <property type="match status" value="1"/>
</dbReference>
<dbReference type="InterPro" id="IPR051315">
    <property type="entry name" value="Bact_Chemotaxis_CheA"/>
</dbReference>
<accession>A0A2V2NIQ0</accession>
<keyword evidence="4" id="KW-0808">Transferase</keyword>
<dbReference type="SUPFAM" id="SSF50341">
    <property type="entry name" value="CheW-like"/>
    <property type="match status" value="1"/>
</dbReference>
<dbReference type="GO" id="GO:0006935">
    <property type="term" value="P:chemotaxis"/>
    <property type="evidence" value="ECO:0007669"/>
    <property type="project" value="InterPro"/>
</dbReference>
<dbReference type="SMART" id="SM00260">
    <property type="entry name" value="CheW"/>
    <property type="match status" value="1"/>
</dbReference>
<dbReference type="SMART" id="SM00073">
    <property type="entry name" value="HPT"/>
    <property type="match status" value="1"/>
</dbReference>
<feature type="domain" description="HPt" evidence="11">
    <location>
        <begin position="5"/>
        <end position="111"/>
    </location>
</feature>
<reference evidence="12 13" key="1">
    <citation type="submission" date="2018-05" db="EMBL/GenBank/DDBJ databases">
        <title>Draft genome of Methanospirillum stamsii Pt1.</title>
        <authorList>
            <person name="Dueholm M.S."/>
            <person name="Nielsen P.H."/>
            <person name="Bakmann L.F."/>
            <person name="Otzen D.E."/>
        </authorList>
    </citation>
    <scope>NUCLEOTIDE SEQUENCE [LARGE SCALE GENOMIC DNA]</scope>
    <source>
        <strain evidence="12 13">Pt1</strain>
    </source>
</reference>
<dbReference type="Pfam" id="PF02518">
    <property type="entry name" value="HATPase_c"/>
    <property type="match status" value="1"/>
</dbReference>
<dbReference type="PANTHER" id="PTHR43395:SF1">
    <property type="entry name" value="CHEMOTAXIS PROTEIN CHEA"/>
    <property type="match status" value="1"/>
</dbReference>
<dbReference type="SUPFAM" id="SSF47226">
    <property type="entry name" value="Histidine-containing phosphotransfer domain, HPT domain"/>
    <property type="match status" value="1"/>
</dbReference>
<keyword evidence="13" id="KW-1185">Reference proteome</keyword>
<dbReference type="InterPro" id="IPR001789">
    <property type="entry name" value="Sig_transdc_resp-reg_receiver"/>
</dbReference>
<evidence type="ECO:0000313" key="13">
    <source>
        <dbReference type="Proteomes" id="UP000245934"/>
    </source>
</evidence>
<dbReference type="Gene3D" id="3.30.565.10">
    <property type="entry name" value="Histidine kinase-like ATPase, C-terminal domain"/>
    <property type="match status" value="1"/>
</dbReference>
<dbReference type="SUPFAM" id="SSF55874">
    <property type="entry name" value="ATPase domain of HSP90 chaperone/DNA topoisomerase II/histidine kinase"/>
    <property type="match status" value="1"/>
</dbReference>
<dbReference type="EMBL" id="QGMZ01000011">
    <property type="protein sequence ID" value="PWR75203.1"/>
    <property type="molecule type" value="Genomic_DNA"/>
</dbReference>
<comment type="caution">
    <text evidence="12">The sequence shown here is derived from an EMBL/GenBank/DDBJ whole genome shotgun (WGS) entry which is preliminary data.</text>
</comment>
<feature type="modified residue" description="Phosphohistidine" evidence="6">
    <location>
        <position position="54"/>
    </location>
</feature>
<dbReference type="Gene3D" id="2.30.30.40">
    <property type="entry name" value="SH3 Domains"/>
    <property type="match status" value="1"/>
</dbReference>
<dbReference type="Pfam" id="PF01584">
    <property type="entry name" value="CheW"/>
    <property type="match status" value="1"/>
</dbReference>
<dbReference type="GO" id="GO:0004673">
    <property type="term" value="F:protein histidine kinase activity"/>
    <property type="evidence" value="ECO:0007669"/>
    <property type="project" value="UniProtKB-EC"/>
</dbReference>
<evidence type="ECO:0000313" key="12">
    <source>
        <dbReference type="EMBL" id="PWR75203.1"/>
    </source>
</evidence>
<dbReference type="GeneID" id="97610886"/>
<dbReference type="PROSITE" id="PS50109">
    <property type="entry name" value="HIS_KIN"/>
    <property type="match status" value="1"/>
</dbReference>
<dbReference type="InterPro" id="IPR036890">
    <property type="entry name" value="HATPase_C_sf"/>
</dbReference>
<dbReference type="SMART" id="SM00448">
    <property type="entry name" value="REC"/>
    <property type="match status" value="1"/>
</dbReference>
<dbReference type="Proteomes" id="UP000245934">
    <property type="component" value="Unassembled WGS sequence"/>
</dbReference>
<evidence type="ECO:0000259" key="8">
    <source>
        <dbReference type="PROSITE" id="PS50109"/>
    </source>
</evidence>
<dbReference type="Pfam" id="PF01627">
    <property type="entry name" value="Hpt"/>
    <property type="match status" value="1"/>
</dbReference>
<dbReference type="InterPro" id="IPR011006">
    <property type="entry name" value="CheY-like_superfamily"/>
</dbReference>
<dbReference type="PROSITE" id="PS50851">
    <property type="entry name" value="CHEW"/>
    <property type="match status" value="1"/>
</dbReference>
<dbReference type="FunFam" id="3.30.565.10:FF:000016">
    <property type="entry name" value="Chemotaxis protein CheA, putative"/>
    <property type="match status" value="1"/>
</dbReference>
<evidence type="ECO:0000256" key="6">
    <source>
        <dbReference type="PROSITE-ProRule" id="PRU00110"/>
    </source>
</evidence>
<dbReference type="AlphaFoldDB" id="A0A2V2NIQ0"/>
<evidence type="ECO:0000256" key="3">
    <source>
        <dbReference type="ARBA" id="ARBA00022553"/>
    </source>
</evidence>
<evidence type="ECO:0000259" key="11">
    <source>
        <dbReference type="PROSITE" id="PS50894"/>
    </source>
</evidence>
<dbReference type="SMART" id="SM00387">
    <property type="entry name" value="HATPase_c"/>
    <property type="match status" value="1"/>
</dbReference>
<dbReference type="InterPro" id="IPR036061">
    <property type="entry name" value="CheW-like_dom_sf"/>
</dbReference>
<dbReference type="InterPro" id="IPR036641">
    <property type="entry name" value="HPT_dom_sf"/>
</dbReference>
<dbReference type="Gene3D" id="3.40.50.2300">
    <property type="match status" value="1"/>
</dbReference>
<gene>
    <name evidence="12" type="ORF">DLD82_05265</name>
</gene>
<keyword evidence="3 7" id="KW-0597">Phosphoprotein</keyword>
<dbReference type="PROSITE" id="PS50894">
    <property type="entry name" value="HPT"/>
    <property type="match status" value="1"/>
</dbReference>
<dbReference type="CDD" id="cd00088">
    <property type="entry name" value="HPT"/>
    <property type="match status" value="1"/>
</dbReference>
<keyword evidence="5 12" id="KW-0418">Kinase</keyword>
<feature type="domain" description="Histidine kinase" evidence="8">
    <location>
        <begin position="328"/>
        <end position="525"/>
    </location>
</feature>
<dbReference type="EC" id="2.7.13.3" evidence="2"/>
<evidence type="ECO:0000259" key="10">
    <source>
        <dbReference type="PROSITE" id="PS50851"/>
    </source>
</evidence>
<sequence length="798" mass="89187">MTQQDDEFYDSLLATFREDAEELLTEITAGLIKLEEADEDPDTCLIENVFRKTHSLKGAARAVNLREIESVCLNLENIFSLMKREEFTASATEFDLFHDSVKSIWNFLHEGETKNPQPMEIVQKLRALLAERKQEPKEEMTFPEENITNSGRISSSDMKSVEKRIISPLSQDPAVFAAPSTFLEVKPAGYHNSHEYPADGYGPAFSQDTGTVRIASKKLDRLIAGSDDLLSTRLFLTHRMQELEEMISRFSLWRWNHNLVFNDLHLIKNTILGSNRATLPPELTLFLERVMDYLVYDREFVTGLQHDLTAHIHETDHDRLALEASTTEIADLIHDAVLIPASTIIILISGQVRESSRRLGKEVDLRTEGGDIEMDRRILDILKVPLMHLVNNSVDHGIEYPDERQELGKQRRGTIRMKITPHSGSKVEITLSDDGRGIDPQKIRDTARDKGVLTSEEDQILNDNDAIWLIFKSGLTTSPVITDLSGRGLGLAIVEDTIARMGGEVHVSSELGKGTKFSLVLPMRLATLRGLVVRYGTAFFVIPVQQILQVVQVSADLIEPGEVRRVIHYKDEVIPVIRLAEALGCDDFGPPPAMKEVPIIIIAYGAGKIAYCVDEVSQVQEIVIRPLGSQLRRVKRITGAAVLADGKLALVLDPPELIQEGLRLSGQIQTPGKTIPKAGKVLIVEDSVTSRALLRNTLEKVGFIVITAVDGMEAYTLLHEEEVDIVVSDVDMPRMNGFTLTEKIRKDEQLRHLPVVLVTALDSHEDRDHGLSSGANAYIQKGSFERNELVRTVIRLLS</sequence>
<dbReference type="InterPro" id="IPR003594">
    <property type="entry name" value="HATPase_dom"/>
</dbReference>
<organism evidence="12 13">
    <name type="scientific">Methanospirillum stamsii</name>
    <dbReference type="NCBI Taxonomy" id="1277351"/>
    <lineage>
        <taxon>Archaea</taxon>
        <taxon>Methanobacteriati</taxon>
        <taxon>Methanobacteriota</taxon>
        <taxon>Stenosarchaea group</taxon>
        <taxon>Methanomicrobia</taxon>
        <taxon>Methanomicrobiales</taxon>
        <taxon>Methanospirillaceae</taxon>
        <taxon>Methanospirillum</taxon>
    </lineage>
</organism>
<dbReference type="PROSITE" id="PS50110">
    <property type="entry name" value="RESPONSE_REGULATORY"/>
    <property type="match status" value="1"/>
</dbReference>
<feature type="domain" description="Response regulatory" evidence="9">
    <location>
        <begin position="680"/>
        <end position="796"/>
    </location>
</feature>
<dbReference type="Gene3D" id="1.20.120.160">
    <property type="entry name" value="HPT domain"/>
    <property type="match status" value="1"/>
</dbReference>
<name>A0A2V2NIQ0_9EURY</name>
<dbReference type="RefSeq" id="WP_109940066.1">
    <property type="nucleotide sequence ID" value="NZ_CP176366.1"/>
</dbReference>
<dbReference type="InterPro" id="IPR002545">
    <property type="entry name" value="CheW-lke_dom"/>
</dbReference>